<dbReference type="KEGG" id="rcf:Poly24_16820"/>
<dbReference type="OrthoDB" id="290564at2"/>
<dbReference type="Proteomes" id="UP000315082">
    <property type="component" value="Chromosome"/>
</dbReference>
<reference evidence="1 2" key="1">
    <citation type="submission" date="2019-02" db="EMBL/GenBank/DDBJ databases">
        <title>Deep-cultivation of Planctomycetes and their phenomic and genomic characterization uncovers novel biology.</title>
        <authorList>
            <person name="Wiegand S."/>
            <person name="Jogler M."/>
            <person name="Boedeker C."/>
            <person name="Pinto D."/>
            <person name="Vollmers J."/>
            <person name="Rivas-Marin E."/>
            <person name="Kohn T."/>
            <person name="Peeters S.H."/>
            <person name="Heuer A."/>
            <person name="Rast P."/>
            <person name="Oberbeckmann S."/>
            <person name="Bunk B."/>
            <person name="Jeske O."/>
            <person name="Meyerdierks A."/>
            <person name="Storesund J.E."/>
            <person name="Kallscheuer N."/>
            <person name="Luecker S."/>
            <person name="Lage O.M."/>
            <person name="Pohl T."/>
            <person name="Merkel B.J."/>
            <person name="Hornburger P."/>
            <person name="Mueller R.-W."/>
            <person name="Bruemmer F."/>
            <person name="Labrenz M."/>
            <person name="Spormann A.M."/>
            <person name="Op den Camp H."/>
            <person name="Overmann J."/>
            <person name="Amann R."/>
            <person name="Jetten M.S.M."/>
            <person name="Mascher T."/>
            <person name="Medema M.H."/>
            <person name="Devos D.P."/>
            <person name="Kaster A.-K."/>
            <person name="Ovreas L."/>
            <person name="Rohde M."/>
            <person name="Galperin M.Y."/>
            <person name="Jogler C."/>
        </authorList>
    </citation>
    <scope>NUCLEOTIDE SEQUENCE [LARGE SCALE GENOMIC DNA]</scope>
    <source>
        <strain evidence="1 2">Poly24</strain>
    </source>
</reference>
<gene>
    <name evidence="1" type="ORF">Poly24_16820</name>
</gene>
<sequence>MTHRFVQPCPTCGRKLEIGVELLGREIACQHCLAEFTAADPTATQSILDDDSALLARVEEVLQRADHLLTASNNADANLTAN</sequence>
<dbReference type="EMBL" id="CP036348">
    <property type="protein sequence ID" value="QDV67976.1"/>
    <property type="molecule type" value="Genomic_DNA"/>
</dbReference>
<proteinExistence type="predicted"/>
<evidence type="ECO:0000313" key="2">
    <source>
        <dbReference type="Proteomes" id="UP000315082"/>
    </source>
</evidence>
<name>A0A518JR28_9BACT</name>
<accession>A0A518JR28</accession>
<dbReference type="AlphaFoldDB" id="A0A518JR28"/>
<organism evidence="1 2">
    <name type="scientific">Rosistilla carotiformis</name>
    <dbReference type="NCBI Taxonomy" id="2528017"/>
    <lineage>
        <taxon>Bacteria</taxon>
        <taxon>Pseudomonadati</taxon>
        <taxon>Planctomycetota</taxon>
        <taxon>Planctomycetia</taxon>
        <taxon>Pirellulales</taxon>
        <taxon>Pirellulaceae</taxon>
        <taxon>Rosistilla</taxon>
    </lineage>
</organism>
<dbReference type="RefSeq" id="WP_145093087.1">
    <property type="nucleotide sequence ID" value="NZ_CP036348.1"/>
</dbReference>
<protein>
    <submittedName>
        <fullName evidence="1">Uncharacterized protein</fullName>
    </submittedName>
</protein>
<evidence type="ECO:0000313" key="1">
    <source>
        <dbReference type="EMBL" id="QDV67976.1"/>
    </source>
</evidence>
<keyword evidence="2" id="KW-1185">Reference proteome</keyword>